<dbReference type="PROSITE" id="PS50042">
    <property type="entry name" value="CNMP_BINDING_3"/>
    <property type="match status" value="1"/>
</dbReference>
<dbReference type="InterPro" id="IPR014710">
    <property type="entry name" value="RmlC-like_jellyroll"/>
</dbReference>
<feature type="region of interest" description="Disordered" evidence="10">
    <location>
        <begin position="573"/>
        <end position="594"/>
    </location>
</feature>
<dbReference type="PROSITE" id="PS51635">
    <property type="entry name" value="PNPLA"/>
    <property type="match status" value="1"/>
</dbReference>
<organism evidence="13 14">
    <name type="scientific">Candidatus Brevundimonas colombiensis</name>
    <dbReference type="NCBI Taxonomy" id="3121376"/>
    <lineage>
        <taxon>Bacteria</taxon>
        <taxon>Pseudomonadati</taxon>
        <taxon>Pseudomonadota</taxon>
        <taxon>Alphaproteobacteria</taxon>
        <taxon>Caulobacterales</taxon>
        <taxon>Caulobacteraceae</taxon>
        <taxon>Brevundimonas</taxon>
    </lineage>
</organism>
<keyword evidence="3" id="KW-0812">Transmembrane</keyword>
<dbReference type="Gene3D" id="2.60.120.10">
    <property type="entry name" value="Jelly Rolls"/>
    <property type="match status" value="1"/>
</dbReference>
<dbReference type="CDD" id="cd07205">
    <property type="entry name" value="Pat_PNPLA6_PNPLA7_NTE1_like"/>
    <property type="match status" value="1"/>
</dbReference>
<dbReference type="GO" id="GO:0016042">
    <property type="term" value="P:lipid catabolic process"/>
    <property type="evidence" value="ECO:0007669"/>
    <property type="project" value="UniProtKB-UniRule"/>
</dbReference>
<evidence type="ECO:0000256" key="1">
    <source>
        <dbReference type="ARBA" id="ARBA00004370"/>
    </source>
</evidence>
<dbReference type="InterPro" id="IPR002641">
    <property type="entry name" value="PNPLA_dom"/>
</dbReference>
<feature type="short sequence motif" description="GXSXG" evidence="9">
    <location>
        <begin position="329"/>
        <end position="333"/>
    </location>
</feature>
<evidence type="ECO:0000256" key="7">
    <source>
        <dbReference type="ARBA" id="ARBA00023098"/>
    </source>
</evidence>
<dbReference type="InterPro" id="IPR056556">
    <property type="entry name" value="NTE1_P-loop_dom"/>
</dbReference>
<sequence length="594" mass="64219">MATVRPDTLAASLARIFEGRMIDRASWFALTGGEPLFAEGDPADTLYLLRSGRLGVFRLEADQPPHMLGVVKAGEPVGEMAMLAGTPHTATVVALRDSEILALPREAFFEAARTEPDLMVELSRLMIRRARERSSGASEPSVFGFVSARPRPIRAFVERICAAIQAMGFTCQVIDQSALASASEWFNRVEGDHDYVLYVAEQDQPAWANLCARQVDRMFVVGSALLAPPSSVPRRHGFGDGRRLTDLILLRDPRMRHPANTRVWLDALQPDRWFHCVEGLAGDAERIARVVTGTAVGLVLSGGGARAYCHIGAVKALQDARVPIDFAGGASMGAVVAAGPALGWDHERLDFEIRRAFVESDPLSNLAVPIIAMSRARKVAGLLQRAYGDIDLADLALPFFAVSSNLTSGRIEVHRSGLMRRAMRASIAIPGVLPPVVIDGQVLVDGAVLKNFPTSVMRQLNSGPIVGVDMSQTRGVDPQALENPPSWWKWILSGAWKSGPPIVSILMRSATITSDTEMEQARIDADVLVLPQVVGSDIRDWKTYDGPVATGYAAMTAALEALPCPVQRIRRCPPPAPVTEEASEPTAASPSPRR</sequence>
<evidence type="ECO:0000256" key="3">
    <source>
        <dbReference type="ARBA" id="ARBA00022692"/>
    </source>
</evidence>
<gene>
    <name evidence="13" type="ORF">P0Y50_11195</name>
</gene>
<dbReference type="InterPro" id="IPR000595">
    <property type="entry name" value="cNMP-bd_dom"/>
</dbReference>
<feature type="short sequence motif" description="DGA/G" evidence="9">
    <location>
        <begin position="445"/>
        <end position="447"/>
    </location>
</feature>
<dbReference type="GO" id="GO:0016020">
    <property type="term" value="C:membrane"/>
    <property type="evidence" value="ECO:0007669"/>
    <property type="project" value="UniProtKB-SubCell"/>
</dbReference>
<evidence type="ECO:0000256" key="10">
    <source>
        <dbReference type="SAM" id="MobiDB-lite"/>
    </source>
</evidence>
<evidence type="ECO:0000313" key="13">
    <source>
        <dbReference type="EMBL" id="WEK39110.1"/>
    </source>
</evidence>
<dbReference type="EMBL" id="CP119326">
    <property type="protein sequence ID" value="WEK39110.1"/>
    <property type="molecule type" value="Genomic_DNA"/>
</dbReference>
<evidence type="ECO:0000256" key="8">
    <source>
        <dbReference type="ARBA" id="ARBA00023136"/>
    </source>
</evidence>
<dbReference type="SUPFAM" id="SSF51206">
    <property type="entry name" value="cAMP-binding domain-like"/>
    <property type="match status" value="1"/>
</dbReference>
<dbReference type="SUPFAM" id="SSF52151">
    <property type="entry name" value="FabD/lysophospholipase-like"/>
    <property type="match status" value="1"/>
</dbReference>
<comment type="caution">
    <text evidence="9">Lacks conserved residue(s) required for the propagation of feature annotation.</text>
</comment>
<name>A0AAJ6BIR9_9CAUL</name>
<feature type="active site" description="Proton acceptor" evidence="9">
    <location>
        <position position="445"/>
    </location>
</feature>
<dbReference type="PANTHER" id="PTHR14226">
    <property type="entry name" value="NEUROPATHY TARGET ESTERASE/SWISS CHEESE D.MELANOGASTER"/>
    <property type="match status" value="1"/>
</dbReference>
<protein>
    <submittedName>
        <fullName evidence="13">Cyclic nucleotide-binding domain-containing protein</fullName>
    </submittedName>
</protein>
<feature type="domain" description="PNPLA" evidence="12">
    <location>
        <begin position="298"/>
        <end position="458"/>
    </location>
</feature>
<comment type="subcellular location">
    <subcellularLocation>
        <location evidence="1">Membrane</location>
    </subcellularLocation>
</comment>
<dbReference type="Proteomes" id="UP001213664">
    <property type="component" value="Chromosome"/>
</dbReference>
<keyword evidence="6" id="KW-1133">Transmembrane helix</keyword>
<dbReference type="CDD" id="cd00038">
    <property type="entry name" value="CAP_ED"/>
    <property type="match status" value="1"/>
</dbReference>
<proteinExistence type="inferred from homology"/>
<evidence type="ECO:0000256" key="2">
    <source>
        <dbReference type="ARBA" id="ARBA00006636"/>
    </source>
</evidence>
<dbReference type="Gene3D" id="3.40.1090.10">
    <property type="entry name" value="Cytosolic phospholipase A2 catalytic domain"/>
    <property type="match status" value="2"/>
</dbReference>
<feature type="active site" description="Nucleophile" evidence="9">
    <location>
        <position position="331"/>
    </location>
</feature>
<dbReference type="AlphaFoldDB" id="A0AAJ6BIR9"/>
<reference evidence="13" key="1">
    <citation type="submission" date="2023-03" db="EMBL/GenBank/DDBJ databases">
        <title>Andean soil-derived lignocellulolytic bacterial consortium as a source of novel taxa and putative plastic-active enzymes.</title>
        <authorList>
            <person name="Diaz-Garcia L."/>
            <person name="Chuvochina M."/>
            <person name="Feuerriegel G."/>
            <person name="Bunk B."/>
            <person name="Sproer C."/>
            <person name="Streit W.R."/>
            <person name="Rodriguez L.M."/>
            <person name="Overmann J."/>
            <person name="Jimenez D.J."/>
        </authorList>
    </citation>
    <scope>NUCLEOTIDE SEQUENCE</scope>
    <source>
        <strain evidence="13">MAG 833</strain>
    </source>
</reference>
<evidence type="ECO:0000256" key="5">
    <source>
        <dbReference type="ARBA" id="ARBA00022963"/>
    </source>
</evidence>
<keyword evidence="7 9" id="KW-0443">Lipid metabolism</keyword>
<dbReference type="InterPro" id="IPR018490">
    <property type="entry name" value="cNMP-bd_dom_sf"/>
</dbReference>
<keyword evidence="4 9" id="KW-0378">Hydrolase</keyword>
<evidence type="ECO:0000259" key="11">
    <source>
        <dbReference type="PROSITE" id="PS50042"/>
    </source>
</evidence>
<dbReference type="InterPro" id="IPR016035">
    <property type="entry name" value="Acyl_Trfase/lysoPLipase"/>
</dbReference>
<keyword evidence="8" id="KW-0472">Membrane</keyword>
<dbReference type="PANTHER" id="PTHR14226:SF29">
    <property type="entry name" value="NEUROPATHY TARGET ESTERASE SWS"/>
    <property type="match status" value="1"/>
</dbReference>
<keyword evidence="5 9" id="KW-0442">Lipid degradation</keyword>
<dbReference type="Pfam" id="PF00027">
    <property type="entry name" value="cNMP_binding"/>
    <property type="match status" value="1"/>
</dbReference>
<feature type="domain" description="Cyclic nucleotide-binding" evidence="11">
    <location>
        <begin position="9"/>
        <end position="129"/>
    </location>
</feature>
<evidence type="ECO:0000313" key="14">
    <source>
        <dbReference type="Proteomes" id="UP001213664"/>
    </source>
</evidence>
<dbReference type="InterPro" id="IPR050301">
    <property type="entry name" value="NTE"/>
</dbReference>
<dbReference type="Pfam" id="PF24179">
    <property type="entry name" value="NTE_Ploop"/>
    <property type="match status" value="1"/>
</dbReference>
<dbReference type="GO" id="GO:0004622">
    <property type="term" value="F:phosphatidylcholine lysophospholipase activity"/>
    <property type="evidence" value="ECO:0007669"/>
    <property type="project" value="UniProtKB-ARBA"/>
</dbReference>
<dbReference type="SMART" id="SM00100">
    <property type="entry name" value="cNMP"/>
    <property type="match status" value="1"/>
</dbReference>
<evidence type="ECO:0000256" key="9">
    <source>
        <dbReference type="PROSITE-ProRule" id="PRU01161"/>
    </source>
</evidence>
<evidence type="ECO:0000256" key="4">
    <source>
        <dbReference type="ARBA" id="ARBA00022801"/>
    </source>
</evidence>
<evidence type="ECO:0000256" key="6">
    <source>
        <dbReference type="ARBA" id="ARBA00022989"/>
    </source>
</evidence>
<comment type="similarity">
    <text evidence="2">Belongs to the NTE family.</text>
</comment>
<dbReference type="Pfam" id="PF01734">
    <property type="entry name" value="Patatin"/>
    <property type="match status" value="1"/>
</dbReference>
<accession>A0AAJ6BIR9</accession>
<evidence type="ECO:0000259" key="12">
    <source>
        <dbReference type="PROSITE" id="PS51635"/>
    </source>
</evidence>